<keyword evidence="3" id="KW-1185">Reference proteome</keyword>
<feature type="region of interest" description="Disordered" evidence="1">
    <location>
        <begin position="412"/>
        <end position="484"/>
    </location>
</feature>
<gene>
    <name evidence="2" type="ORF">D9613_003046</name>
</gene>
<proteinExistence type="predicted"/>
<feature type="region of interest" description="Disordered" evidence="1">
    <location>
        <begin position="167"/>
        <end position="186"/>
    </location>
</feature>
<feature type="compositionally biased region" description="Polar residues" evidence="1">
    <location>
        <begin position="455"/>
        <end position="465"/>
    </location>
</feature>
<feature type="compositionally biased region" description="Low complexity" evidence="1">
    <location>
        <begin position="1"/>
        <end position="20"/>
    </location>
</feature>
<reference evidence="2 3" key="1">
    <citation type="submission" date="2019-12" db="EMBL/GenBank/DDBJ databases">
        <authorList>
            <person name="Floudas D."/>
            <person name="Bentzer J."/>
            <person name="Ahren D."/>
            <person name="Johansson T."/>
            <person name="Persson P."/>
            <person name="Tunlid A."/>
        </authorList>
    </citation>
    <scope>NUCLEOTIDE SEQUENCE [LARGE SCALE GENOMIC DNA]</scope>
    <source>
        <strain evidence="2 3">CBS 102.39</strain>
    </source>
</reference>
<feature type="compositionally biased region" description="Acidic residues" evidence="1">
    <location>
        <begin position="349"/>
        <end position="358"/>
    </location>
</feature>
<feature type="compositionally biased region" description="Acidic residues" evidence="1">
    <location>
        <begin position="91"/>
        <end position="100"/>
    </location>
</feature>
<feature type="compositionally biased region" description="Low complexity" evidence="1">
    <location>
        <begin position="315"/>
        <end position="325"/>
    </location>
</feature>
<dbReference type="AlphaFoldDB" id="A0A8H4QP69"/>
<protein>
    <submittedName>
        <fullName evidence="2">Uncharacterized protein</fullName>
    </submittedName>
</protein>
<feature type="region of interest" description="Disordered" evidence="1">
    <location>
        <begin position="286"/>
        <end position="398"/>
    </location>
</feature>
<feature type="compositionally biased region" description="Basic and acidic residues" evidence="1">
    <location>
        <begin position="800"/>
        <end position="820"/>
    </location>
</feature>
<feature type="region of interest" description="Disordered" evidence="1">
    <location>
        <begin position="649"/>
        <end position="856"/>
    </location>
</feature>
<feature type="compositionally biased region" description="Low complexity" evidence="1">
    <location>
        <begin position="693"/>
        <end position="718"/>
    </location>
</feature>
<feature type="region of interest" description="Disordered" evidence="1">
    <location>
        <begin position="524"/>
        <end position="581"/>
    </location>
</feature>
<feature type="compositionally biased region" description="Polar residues" evidence="1">
    <location>
        <begin position="412"/>
        <end position="433"/>
    </location>
</feature>
<feature type="compositionally biased region" description="Polar residues" evidence="1">
    <location>
        <begin position="529"/>
        <end position="546"/>
    </location>
</feature>
<sequence length="1170" mass="126196">MDDTAIPPSPTASTASDSDAYNTESARLYFGPLKTPERNFVGSTKNLFPRTITPLRRSPRLSSPIPPPKVLTDAQLSAGRLEAVDLVNETENVEEAEEESGSVPGTPVNGETLLDEPSSALAERIIHAHDNPSPPPSPPLELSLFDPYHTSLTQPSTDYQADLMSLEQSVPQSPTHESIAQQSDCNTPQEKLISFDSSMTPPVAESVPTRIDPSAPQPMLSIDDLLFKSPSSTQRLTPTKVDVPQVTLQLAENTISDDAMTVDEPSTKEAVVGSDPVEIEVARDLLGTPTDAGQVVREDEVPVTPLRRSTRPRRSITPTPRASTPVAPPSSARTQIRKKYVDSRPTEEVVSDSQEEDEGVPHSSSDGVIASTSSTARIRHRSPGKAPLSFSRELGSLSPTSTNVLASLAFGSTSDGSGPSTVEAPQSMFSFSALNPPEGTGPSTPVRSSGPIRFSSPSKAETSPTKFRIQTPAPNDPTNTPARRITISEAIAQGHVSPAKAAQLGYKPDVSTLAPVSTPAQRVLVSETPVPSTSKINESRLSSPMKISSLRRDRSAAEPAGRLATSIKGKEKELPSQGVTKTTTAVRKLPFPIVASATTTSAVSSSVAVQGQASSVNDPLPGKVSPGKSSLKQVASRIPRIGAKPYARVTAATAAKTKPTTMRMVDLTKSNSKPIATDNPPEPVKKDLRMVGASKATASSAARSKLSTSTTSSSSTTLLKRKRDAEKLSPAKPRTIMLRQVPTLPATTPSEPPMSAAAPAVAPAQQTALVKGRKPPQAPVRIRRVMDPEPPRPVAPTQATEKEETVTVCDPPKEETKMLEPAEENPAASIVEAPPGSPMQEDSPPVQSEALHPENEKPTEILSDAAPIPSITVVDCSVPETTDEQSTGLRRTTRSRKAAVIQDVFTETSTRRNTARRKAASSRSDDTFSGMSMSALKDLTMSNTMRNQRYLTANLETEIIRIEGVRPESPLVKVRTISQRQQDERDRQRAERAKRRARRSDEPATSSDVEGSDLGYSSPMDDQETDAEQETHIKHRRGAGEDEDYETPDRHDRHFKRTRLFVDDDMQVDEERPKRRVKWDRGLFTTVYIDEVRLGSRQTTKENMSLKGCLAPTAKARQLDTLGNLPHADSPLTDIVPEHITVKKIVYDSDVAAVPEVAVVKNTRSKAKKK</sequence>
<feature type="compositionally biased region" description="Basic and acidic residues" evidence="1">
    <location>
        <begin position="981"/>
        <end position="991"/>
    </location>
</feature>
<dbReference type="EMBL" id="JAACJL010000044">
    <property type="protein sequence ID" value="KAF4614810.1"/>
    <property type="molecule type" value="Genomic_DNA"/>
</dbReference>
<evidence type="ECO:0000313" key="3">
    <source>
        <dbReference type="Proteomes" id="UP000521872"/>
    </source>
</evidence>
<feature type="region of interest" description="Disordered" evidence="1">
    <location>
        <begin position="909"/>
        <end position="930"/>
    </location>
</feature>
<evidence type="ECO:0000256" key="1">
    <source>
        <dbReference type="SAM" id="MobiDB-lite"/>
    </source>
</evidence>
<comment type="caution">
    <text evidence="2">The sequence shown here is derived from an EMBL/GenBank/DDBJ whole genome shotgun (WGS) entry which is preliminary data.</text>
</comment>
<feature type="compositionally biased region" description="Low complexity" evidence="1">
    <location>
        <begin position="649"/>
        <end position="661"/>
    </location>
</feature>
<feature type="compositionally biased region" description="Polar residues" evidence="1">
    <location>
        <begin position="362"/>
        <end position="376"/>
    </location>
</feature>
<feature type="region of interest" description="Disordered" evidence="1">
    <location>
        <begin position="1"/>
        <end position="22"/>
    </location>
</feature>
<feature type="region of interest" description="Disordered" evidence="1">
    <location>
        <begin position="608"/>
        <end position="633"/>
    </location>
</feature>
<feature type="compositionally biased region" description="Low complexity" evidence="1">
    <location>
        <begin position="471"/>
        <end position="482"/>
    </location>
</feature>
<feature type="region of interest" description="Disordered" evidence="1">
    <location>
        <begin position="90"/>
        <end position="155"/>
    </location>
</feature>
<organism evidence="2 3">
    <name type="scientific">Agrocybe pediades</name>
    <dbReference type="NCBI Taxonomy" id="84607"/>
    <lineage>
        <taxon>Eukaryota</taxon>
        <taxon>Fungi</taxon>
        <taxon>Dikarya</taxon>
        <taxon>Basidiomycota</taxon>
        <taxon>Agaricomycotina</taxon>
        <taxon>Agaricomycetes</taxon>
        <taxon>Agaricomycetidae</taxon>
        <taxon>Agaricales</taxon>
        <taxon>Agaricineae</taxon>
        <taxon>Strophariaceae</taxon>
        <taxon>Agrocybe</taxon>
    </lineage>
</organism>
<dbReference type="Proteomes" id="UP000521872">
    <property type="component" value="Unassembled WGS sequence"/>
</dbReference>
<evidence type="ECO:0000313" key="2">
    <source>
        <dbReference type="EMBL" id="KAF4614810.1"/>
    </source>
</evidence>
<accession>A0A8H4QP69</accession>
<feature type="region of interest" description="Disordered" evidence="1">
    <location>
        <begin position="199"/>
        <end position="218"/>
    </location>
</feature>
<name>A0A8H4QP69_9AGAR</name>
<feature type="region of interest" description="Disordered" evidence="1">
    <location>
        <begin position="973"/>
        <end position="1052"/>
    </location>
</feature>
<feature type="compositionally biased region" description="Low complexity" evidence="1">
    <location>
        <begin position="745"/>
        <end position="768"/>
    </location>
</feature>